<feature type="domain" description="NTP pyrophosphohydrolase MazG-like" evidence="1">
    <location>
        <begin position="30"/>
        <end position="95"/>
    </location>
</feature>
<dbReference type="SUPFAM" id="SSF101386">
    <property type="entry name" value="all-alpha NTP pyrophosphatases"/>
    <property type="match status" value="1"/>
</dbReference>
<dbReference type="PANTHER" id="PTHR42692:SF2">
    <property type="entry name" value="IG HYPOTHETICAL 16995"/>
    <property type="match status" value="1"/>
</dbReference>
<dbReference type="GO" id="GO:0016787">
    <property type="term" value="F:hydrolase activity"/>
    <property type="evidence" value="ECO:0007669"/>
    <property type="project" value="UniProtKB-KW"/>
</dbReference>
<evidence type="ECO:0000313" key="3">
    <source>
        <dbReference type="Proteomes" id="UP000579281"/>
    </source>
</evidence>
<reference evidence="2 3" key="1">
    <citation type="submission" date="2020-08" db="EMBL/GenBank/DDBJ databases">
        <title>Genomic Encyclopedia of Type Strains, Phase IV (KMG-IV): sequencing the most valuable type-strain genomes for metagenomic binning, comparative biology and taxonomic classification.</title>
        <authorList>
            <person name="Goeker M."/>
        </authorList>
    </citation>
    <scope>NUCLEOTIDE SEQUENCE [LARGE SCALE GENOMIC DNA]</scope>
    <source>
        <strain evidence="2 3">DSM 103526</strain>
    </source>
</reference>
<dbReference type="InterPro" id="IPR047046">
    <property type="entry name" value="YpjD/YvdC"/>
</dbReference>
<keyword evidence="3" id="KW-1185">Reference proteome</keyword>
<comment type="caution">
    <text evidence="2">The sequence shown here is derived from an EMBL/GenBank/DDBJ whole genome shotgun (WGS) entry which is preliminary data.</text>
</comment>
<dbReference type="Proteomes" id="UP000579281">
    <property type="component" value="Unassembled WGS sequence"/>
</dbReference>
<dbReference type="PIRSF" id="PIRSF036521">
    <property type="entry name" value="UCP036521_pph"/>
    <property type="match status" value="1"/>
</dbReference>
<dbReference type="PANTHER" id="PTHR42692">
    <property type="entry name" value="NUCLEOTIDE PYROPHOSPHOHYDROLASE"/>
    <property type="match status" value="1"/>
</dbReference>
<sequence>MNLSEIQDIVNKFTKDRGMNSGIEVRMIDLASEVGELSKEVLKGTKYGSKHFQKTKEWESEIGDVLFSLICIANETDTSLEDSLNYVLNKYEKRFNNKGDFSSGR</sequence>
<name>A0A841KYM4_9FIRM</name>
<dbReference type="Pfam" id="PF03819">
    <property type="entry name" value="MazG"/>
    <property type="match status" value="1"/>
</dbReference>
<dbReference type="Gene3D" id="1.10.287.1080">
    <property type="entry name" value="MazG-like"/>
    <property type="match status" value="1"/>
</dbReference>
<proteinExistence type="predicted"/>
<dbReference type="AlphaFoldDB" id="A0A841KYM4"/>
<evidence type="ECO:0000313" key="2">
    <source>
        <dbReference type="EMBL" id="MBB6218886.1"/>
    </source>
</evidence>
<dbReference type="InterPro" id="IPR004518">
    <property type="entry name" value="MazG-like_dom"/>
</dbReference>
<protein>
    <submittedName>
        <fullName evidence="2">NTP pyrophosphatase (Non-canonical NTP hydrolase)</fullName>
    </submittedName>
</protein>
<evidence type="ECO:0000259" key="1">
    <source>
        <dbReference type="Pfam" id="PF03819"/>
    </source>
</evidence>
<organism evidence="2 3">
    <name type="scientific">Anaerosolibacter carboniphilus</name>
    <dbReference type="NCBI Taxonomy" id="1417629"/>
    <lineage>
        <taxon>Bacteria</taxon>
        <taxon>Bacillati</taxon>
        <taxon>Bacillota</taxon>
        <taxon>Clostridia</taxon>
        <taxon>Peptostreptococcales</taxon>
        <taxon>Thermotaleaceae</taxon>
        <taxon>Anaerosolibacter</taxon>
    </lineage>
</organism>
<gene>
    <name evidence="2" type="ORF">HNQ80_005061</name>
</gene>
<keyword evidence="2" id="KW-0378">Hydrolase</keyword>
<dbReference type="InterPro" id="IPR011411">
    <property type="entry name" value="MazG-related_YvdC"/>
</dbReference>
<dbReference type="EMBL" id="JACHEN010000053">
    <property type="protein sequence ID" value="MBB6218886.1"/>
    <property type="molecule type" value="Genomic_DNA"/>
</dbReference>
<accession>A0A841KYM4</accession>
<dbReference type="RefSeq" id="WP_184313767.1">
    <property type="nucleotide sequence ID" value="NZ_JACHEN010000053.1"/>
</dbReference>